<accession>A0A1T4WSF2</accession>
<dbReference type="Pfam" id="PF00496">
    <property type="entry name" value="SBP_bac_5"/>
    <property type="match status" value="1"/>
</dbReference>
<proteinExistence type="inferred from homology"/>
<dbReference type="AlphaFoldDB" id="A0A1T4WSF2"/>
<keyword evidence="3" id="KW-0813">Transport</keyword>
<dbReference type="InterPro" id="IPR030678">
    <property type="entry name" value="Peptide/Ni-bd"/>
</dbReference>
<feature type="signal peptide" evidence="5">
    <location>
        <begin position="1"/>
        <end position="30"/>
    </location>
</feature>
<comment type="similarity">
    <text evidence="2">Belongs to the bacterial solute-binding protein 5 family.</text>
</comment>
<evidence type="ECO:0000259" key="6">
    <source>
        <dbReference type="Pfam" id="PF00496"/>
    </source>
</evidence>
<dbReference type="GO" id="GO:0043190">
    <property type="term" value="C:ATP-binding cassette (ABC) transporter complex"/>
    <property type="evidence" value="ECO:0007669"/>
    <property type="project" value="InterPro"/>
</dbReference>
<dbReference type="PANTHER" id="PTHR30290">
    <property type="entry name" value="PERIPLASMIC BINDING COMPONENT OF ABC TRANSPORTER"/>
    <property type="match status" value="1"/>
</dbReference>
<dbReference type="GO" id="GO:0015833">
    <property type="term" value="P:peptide transport"/>
    <property type="evidence" value="ECO:0007669"/>
    <property type="project" value="TreeGrafter"/>
</dbReference>
<evidence type="ECO:0000313" key="8">
    <source>
        <dbReference type="Proteomes" id="UP000189735"/>
    </source>
</evidence>
<comment type="subcellular location">
    <subcellularLocation>
        <location evidence="1">Cell envelope</location>
    </subcellularLocation>
</comment>
<evidence type="ECO:0000256" key="2">
    <source>
        <dbReference type="ARBA" id="ARBA00005695"/>
    </source>
</evidence>
<gene>
    <name evidence="7" type="ORF">SAMN06295879_0180</name>
</gene>
<evidence type="ECO:0000256" key="5">
    <source>
        <dbReference type="SAM" id="SignalP"/>
    </source>
</evidence>
<dbReference type="GO" id="GO:0042597">
    <property type="term" value="C:periplasmic space"/>
    <property type="evidence" value="ECO:0007669"/>
    <property type="project" value="UniProtKB-ARBA"/>
</dbReference>
<evidence type="ECO:0000256" key="3">
    <source>
        <dbReference type="ARBA" id="ARBA00022448"/>
    </source>
</evidence>
<reference evidence="8" key="1">
    <citation type="submission" date="2017-02" db="EMBL/GenBank/DDBJ databases">
        <authorList>
            <person name="Varghese N."/>
            <person name="Submissions S."/>
        </authorList>
    </citation>
    <scope>NUCLEOTIDE SEQUENCE [LARGE SCALE GENOMIC DNA]</scope>
    <source>
        <strain evidence="8">VKM Ac-2052</strain>
    </source>
</reference>
<evidence type="ECO:0000256" key="4">
    <source>
        <dbReference type="ARBA" id="ARBA00022729"/>
    </source>
</evidence>
<dbReference type="PROSITE" id="PS51257">
    <property type="entry name" value="PROKAR_LIPOPROTEIN"/>
    <property type="match status" value="1"/>
</dbReference>
<dbReference type="RefSeq" id="WP_052521374.1">
    <property type="nucleotide sequence ID" value="NZ_FUYG01000001.1"/>
</dbReference>
<evidence type="ECO:0000313" key="7">
    <source>
        <dbReference type="EMBL" id="SKA80290.1"/>
    </source>
</evidence>
<sequence length="519" mass="54127">MITFRASAGRRRQALAVATMSAALALTLSACSPSGGGSNSAGTAPTTIGIGIGAQPATFDPAQLDLGESAVIWTGVFDTLLKVDNDGVVQPNAAKSYEYSADGRVLTLSLREGMTFSNGDAVTSADVVATINRMKETPGVRTPDVASIASVDAPDDLTVVLNLNAPDPSLLINLATGAGVIADAATLNNDDIALNPIGSGPYVLDTAATVTGSSYVMTKREDHWNAAAYPFQTVTARVLADSQARFNALQAGEISVSTIASDQADSIKAAGFSVHVVDASAVGSLLFLDRTGSIVPALGDVRVRQAINMAFDRQLYVDQLLLGAGVPTEQFYNPGQPGYVEDLNKTYPYDVKGAKALLAEAGYPDGFALTMPSTYFSQATEPALTQTLADIGITVTWESVPPQEVVSSLSSGKYAMAWFYEGLNSPSIMTRSDLGADGLLNPTSYTTPELTALLDKVNSLTADPDAQGAAYEEINKYSVENALVAPVYYTSTYYGLAKGISFLADTAVPLDIANYGIAG</sequence>
<dbReference type="GO" id="GO:0030313">
    <property type="term" value="C:cell envelope"/>
    <property type="evidence" value="ECO:0007669"/>
    <property type="project" value="UniProtKB-SubCell"/>
</dbReference>
<dbReference type="Gene3D" id="3.40.190.10">
    <property type="entry name" value="Periplasmic binding protein-like II"/>
    <property type="match status" value="1"/>
</dbReference>
<organism evidence="7 8">
    <name type="scientific">Agreia bicolorata</name>
    <dbReference type="NCBI Taxonomy" id="110935"/>
    <lineage>
        <taxon>Bacteria</taxon>
        <taxon>Bacillati</taxon>
        <taxon>Actinomycetota</taxon>
        <taxon>Actinomycetes</taxon>
        <taxon>Micrococcales</taxon>
        <taxon>Microbacteriaceae</taxon>
        <taxon>Agreia</taxon>
    </lineage>
</organism>
<evidence type="ECO:0000256" key="1">
    <source>
        <dbReference type="ARBA" id="ARBA00004196"/>
    </source>
</evidence>
<dbReference type="InterPro" id="IPR000914">
    <property type="entry name" value="SBP_5_dom"/>
</dbReference>
<dbReference type="PANTHER" id="PTHR30290:SF10">
    <property type="entry name" value="PERIPLASMIC OLIGOPEPTIDE-BINDING PROTEIN-RELATED"/>
    <property type="match status" value="1"/>
</dbReference>
<feature type="chain" id="PRO_5039322975" evidence="5">
    <location>
        <begin position="31"/>
        <end position="519"/>
    </location>
</feature>
<feature type="domain" description="Solute-binding protein family 5" evidence="6">
    <location>
        <begin position="89"/>
        <end position="426"/>
    </location>
</feature>
<dbReference type="EMBL" id="FUYG01000001">
    <property type="protein sequence ID" value="SKA80290.1"/>
    <property type="molecule type" value="Genomic_DNA"/>
</dbReference>
<dbReference type="InterPro" id="IPR039424">
    <property type="entry name" value="SBP_5"/>
</dbReference>
<keyword evidence="4 5" id="KW-0732">Signal</keyword>
<name>A0A1T4WSF2_9MICO</name>
<dbReference type="GO" id="GO:1904680">
    <property type="term" value="F:peptide transmembrane transporter activity"/>
    <property type="evidence" value="ECO:0007669"/>
    <property type="project" value="TreeGrafter"/>
</dbReference>
<dbReference type="PIRSF" id="PIRSF002741">
    <property type="entry name" value="MppA"/>
    <property type="match status" value="1"/>
</dbReference>
<protein>
    <submittedName>
        <fullName evidence="7">Peptide/nickel transport system substrate-binding protein</fullName>
    </submittedName>
</protein>
<dbReference type="Proteomes" id="UP000189735">
    <property type="component" value="Unassembled WGS sequence"/>
</dbReference>
<dbReference type="SUPFAM" id="SSF53850">
    <property type="entry name" value="Periplasmic binding protein-like II"/>
    <property type="match status" value="1"/>
</dbReference>
<dbReference type="Gene3D" id="3.10.105.10">
    <property type="entry name" value="Dipeptide-binding Protein, Domain 3"/>
    <property type="match status" value="1"/>
</dbReference>